<reference evidence="2" key="1">
    <citation type="submission" date="2019-08" db="EMBL/GenBank/DDBJ databases">
        <title>Limnoglobus roseus gen. nov., sp. nov., a novel freshwater planctomycete with a giant genome from the family Gemmataceae.</title>
        <authorList>
            <person name="Kulichevskaya I.S."/>
            <person name="Naumoff D.G."/>
            <person name="Miroshnikov K."/>
            <person name="Ivanova A."/>
            <person name="Philippov D.A."/>
            <person name="Hakobyan A."/>
            <person name="Rijpstra I.C."/>
            <person name="Sinninghe Damste J.S."/>
            <person name="Liesack W."/>
            <person name="Dedysh S.N."/>
        </authorList>
    </citation>
    <scope>NUCLEOTIDE SEQUENCE [LARGE SCALE GENOMIC DNA]</scope>
    <source>
        <strain evidence="2">PX52</strain>
    </source>
</reference>
<dbReference type="KEGG" id="lrs:PX52LOC_00417"/>
<sequence length="96" mass="10861">MATKTAASLTDADLFLRLWERQKLTPTLARHLLKLDWSAEDESRMQELSAKNRGGQLDELEGRELETYVRVGLLLSVLQSRARKLLKPTKPGSVRG</sequence>
<dbReference type="Proteomes" id="UP000324974">
    <property type="component" value="Chromosome"/>
</dbReference>
<dbReference type="OrthoDB" id="280806at2"/>
<protein>
    <submittedName>
        <fullName evidence="1">Uncharacterized protein</fullName>
    </submittedName>
</protein>
<organism evidence="1 2">
    <name type="scientific">Limnoglobus roseus</name>
    <dbReference type="NCBI Taxonomy" id="2598579"/>
    <lineage>
        <taxon>Bacteria</taxon>
        <taxon>Pseudomonadati</taxon>
        <taxon>Planctomycetota</taxon>
        <taxon>Planctomycetia</taxon>
        <taxon>Gemmatales</taxon>
        <taxon>Gemmataceae</taxon>
        <taxon>Limnoglobus</taxon>
    </lineage>
</organism>
<dbReference type="EMBL" id="CP042425">
    <property type="protein sequence ID" value="QEL13559.1"/>
    <property type="molecule type" value="Genomic_DNA"/>
</dbReference>
<accession>A0A5C1A376</accession>
<keyword evidence="2" id="KW-1185">Reference proteome</keyword>
<dbReference type="RefSeq" id="WP_149108521.1">
    <property type="nucleotide sequence ID" value="NZ_CP042425.1"/>
</dbReference>
<proteinExistence type="predicted"/>
<evidence type="ECO:0000313" key="2">
    <source>
        <dbReference type="Proteomes" id="UP000324974"/>
    </source>
</evidence>
<evidence type="ECO:0000313" key="1">
    <source>
        <dbReference type="EMBL" id="QEL13559.1"/>
    </source>
</evidence>
<dbReference type="AlphaFoldDB" id="A0A5C1A376"/>
<gene>
    <name evidence="1" type="ORF">PX52LOC_00417</name>
</gene>
<name>A0A5C1A376_9BACT</name>